<keyword evidence="1" id="KW-0645">Protease</keyword>
<dbReference type="EMBL" id="NRQW01000063">
    <property type="protein sequence ID" value="PLZ93535.1"/>
    <property type="molecule type" value="Genomic_DNA"/>
</dbReference>
<gene>
    <name evidence="1" type="ORF">CEN44_02980</name>
</gene>
<sequence>MRFYRHLATVVLAIATVIAIAFIHTFAFALPEHEVDAIASQTTVLIAPALQEGEIKARREWDPGSGVVVARKGKTYYALTALHVVQNKGFYGVRTSDGKVHLVEHNEDNSTIQALGREEGELRTKVKGFDLALVKFESEHDYPVAALGNSEKLRSKDVLYVSGWPVPQNQTPRRERVTEVTSLNQINSQPHPEGGYSLAYNIQTRQGMDGGPVFSQDGQIVAIHQSDRSNEHGYCLEPNLSGNNSCGLQINHIVQAIEAEDRRLSFDRGLIDPKVIAQGIANKSTADVIPNVYKLFTFDLDAMLRNKPSLGCGSLLLGDKCPNRRI</sequence>
<keyword evidence="2" id="KW-1185">Reference proteome</keyword>
<dbReference type="InterPro" id="IPR043504">
    <property type="entry name" value="Peptidase_S1_PA_chymotrypsin"/>
</dbReference>
<accession>A0A2N6K7U7</accession>
<keyword evidence="1" id="KW-0378">Hydrolase</keyword>
<name>A0A2N6K7U7_FISMU</name>
<dbReference type="AlphaFoldDB" id="A0A2N6K7U7"/>
<organism evidence="1 2">
    <name type="scientific">Fischerella muscicola CCMEE 5323</name>
    <dbReference type="NCBI Taxonomy" id="2019572"/>
    <lineage>
        <taxon>Bacteria</taxon>
        <taxon>Bacillati</taxon>
        <taxon>Cyanobacteriota</taxon>
        <taxon>Cyanophyceae</taxon>
        <taxon>Nostocales</taxon>
        <taxon>Hapalosiphonaceae</taxon>
        <taxon>Fischerella</taxon>
    </lineage>
</organism>
<protein>
    <submittedName>
        <fullName evidence="1">Serine protease</fullName>
    </submittedName>
</protein>
<dbReference type="Proteomes" id="UP000235036">
    <property type="component" value="Unassembled WGS sequence"/>
</dbReference>
<dbReference type="Gene3D" id="2.40.10.10">
    <property type="entry name" value="Trypsin-like serine proteases"/>
    <property type="match status" value="2"/>
</dbReference>
<dbReference type="SUPFAM" id="SSF50494">
    <property type="entry name" value="Trypsin-like serine proteases"/>
    <property type="match status" value="1"/>
</dbReference>
<dbReference type="Pfam" id="PF13365">
    <property type="entry name" value="Trypsin_2"/>
    <property type="match status" value="1"/>
</dbReference>
<evidence type="ECO:0000313" key="1">
    <source>
        <dbReference type="EMBL" id="PLZ93535.1"/>
    </source>
</evidence>
<dbReference type="InterPro" id="IPR009003">
    <property type="entry name" value="Peptidase_S1_PA"/>
</dbReference>
<comment type="caution">
    <text evidence="1">The sequence shown here is derived from an EMBL/GenBank/DDBJ whole genome shotgun (WGS) entry which is preliminary data.</text>
</comment>
<proteinExistence type="predicted"/>
<dbReference type="GO" id="GO:0008233">
    <property type="term" value="F:peptidase activity"/>
    <property type="evidence" value="ECO:0007669"/>
    <property type="project" value="UniProtKB-KW"/>
</dbReference>
<reference evidence="1 2" key="1">
    <citation type="submission" date="2017-08" db="EMBL/GenBank/DDBJ databases">
        <title>Genomes of Fischerella (Mastigocladus) sp. strains.</title>
        <authorList>
            <person name="Miller S.R."/>
        </authorList>
    </citation>
    <scope>NUCLEOTIDE SEQUENCE [LARGE SCALE GENOMIC DNA]</scope>
    <source>
        <strain evidence="1 2">CCMEE 5323</strain>
    </source>
</reference>
<dbReference type="RefSeq" id="WP_016870235.1">
    <property type="nucleotide sequence ID" value="NZ_CAWNVR010000692.1"/>
</dbReference>
<dbReference type="GO" id="GO:0006508">
    <property type="term" value="P:proteolysis"/>
    <property type="evidence" value="ECO:0007669"/>
    <property type="project" value="UniProtKB-KW"/>
</dbReference>
<evidence type="ECO:0000313" key="2">
    <source>
        <dbReference type="Proteomes" id="UP000235036"/>
    </source>
</evidence>